<dbReference type="Pfam" id="PF22679">
    <property type="entry name" value="T1R_D3-like"/>
    <property type="match status" value="1"/>
</dbReference>
<comment type="similarity">
    <text evidence="2 10">Belongs to the HsdR family.</text>
</comment>
<dbReference type="Pfam" id="PF11867">
    <property type="entry name" value="T1RH-like_C"/>
    <property type="match status" value="1"/>
</dbReference>
<keyword evidence="5 10" id="KW-0680">Restriction system</keyword>
<evidence type="ECO:0000256" key="10">
    <source>
        <dbReference type="RuleBase" id="RU364115"/>
    </source>
</evidence>
<evidence type="ECO:0000313" key="12">
    <source>
        <dbReference type="Proteomes" id="UP000433928"/>
    </source>
</evidence>
<evidence type="ECO:0000256" key="2">
    <source>
        <dbReference type="ARBA" id="ARBA00008598"/>
    </source>
</evidence>
<dbReference type="InterPro" id="IPR055180">
    <property type="entry name" value="HsdR_RecA-like_helicase_dom_2"/>
</dbReference>
<evidence type="ECO:0000256" key="4">
    <source>
        <dbReference type="ARBA" id="ARBA00022741"/>
    </source>
</evidence>
<dbReference type="GO" id="GO:0009307">
    <property type="term" value="P:DNA restriction-modification system"/>
    <property type="evidence" value="ECO:0007669"/>
    <property type="project" value="UniProtKB-KW"/>
</dbReference>
<dbReference type="PROSITE" id="PS51192">
    <property type="entry name" value="HELICASE_ATP_BIND_1"/>
    <property type="match status" value="1"/>
</dbReference>
<comment type="function">
    <text evidence="10">Subunit R is required for both nuclease and ATPase activities, but not for modification.</text>
</comment>
<comment type="catalytic activity">
    <reaction evidence="1 10">
        <text>Endonucleolytic cleavage of DNA to give random double-stranded fragments with terminal 5'-phosphates, ATP is simultaneously hydrolyzed.</text>
        <dbReference type="EC" id="3.1.21.3"/>
    </reaction>
</comment>
<evidence type="ECO:0000256" key="3">
    <source>
        <dbReference type="ARBA" id="ARBA00022722"/>
    </source>
</evidence>
<dbReference type="InterPro" id="IPR014001">
    <property type="entry name" value="Helicase_ATP-bd"/>
</dbReference>
<dbReference type="Proteomes" id="UP000433928">
    <property type="component" value="Unassembled WGS sequence"/>
</dbReference>
<evidence type="ECO:0000256" key="1">
    <source>
        <dbReference type="ARBA" id="ARBA00000851"/>
    </source>
</evidence>
<name>A0A6A2G6V9_BACUN</name>
<dbReference type="SUPFAM" id="SSF52540">
    <property type="entry name" value="P-loop containing nucleoside triphosphate hydrolases"/>
    <property type="match status" value="2"/>
</dbReference>
<dbReference type="CDD" id="cd18030">
    <property type="entry name" value="DEXHc_RE_I_HsdR"/>
    <property type="match status" value="1"/>
</dbReference>
<dbReference type="EC" id="3.1.21.3" evidence="10"/>
<keyword evidence="3" id="KW-0540">Nuclease</keyword>
<keyword evidence="6 11" id="KW-0255">Endonuclease</keyword>
<dbReference type="InterPro" id="IPR027417">
    <property type="entry name" value="P-loop_NTPase"/>
</dbReference>
<keyword evidence="4 10" id="KW-0547">Nucleotide-binding</keyword>
<dbReference type="SMART" id="SM00487">
    <property type="entry name" value="DEXDc"/>
    <property type="match status" value="1"/>
</dbReference>
<keyword evidence="9 10" id="KW-0238">DNA-binding</keyword>
<dbReference type="InterPro" id="IPR051268">
    <property type="entry name" value="Type-I_R_enzyme_R_subunit"/>
</dbReference>
<keyword evidence="8 10" id="KW-0067">ATP-binding</keyword>
<evidence type="ECO:0000256" key="6">
    <source>
        <dbReference type="ARBA" id="ARBA00022759"/>
    </source>
</evidence>
<dbReference type="GO" id="GO:0009035">
    <property type="term" value="F:type I site-specific deoxyribonuclease activity"/>
    <property type="evidence" value="ECO:0007669"/>
    <property type="project" value="UniProtKB-EC"/>
</dbReference>
<dbReference type="PANTHER" id="PTHR30195">
    <property type="entry name" value="TYPE I SITE-SPECIFIC DEOXYRIBONUCLEASE PROTEIN SUBUNIT M AND R"/>
    <property type="match status" value="1"/>
</dbReference>
<dbReference type="InterPro" id="IPR007409">
    <property type="entry name" value="Restrct_endonuc_type1_HsdR_N"/>
</dbReference>
<dbReference type="NCBIfam" id="TIGR00348">
    <property type="entry name" value="hsdR"/>
    <property type="match status" value="1"/>
</dbReference>
<comment type="subunit">
    <text evidence="10">The type I restriction/modification system is composed of three polypeptides R, M and S.</text>
</comment>
<dbReference type="GO" id="GO:0003677">
    <property type="term" value="F:DNA binding"/>
    <property type="evidence" value="ECO:0007669"/>
    <property type="project" value="UniProtKB-KW"/>
</dbReference>
<dbReference type="CDD" id="cd18800">
    <property type="entry name" value="SF2_C_EcoR124I-like"/>
    <property type="match status" value="1"/>
</dbReference>
<dbReference type="Pfam" id="PF04313">
    <property type="entry name" value="HSDR_N"/>
    <property type="match status" value="1"/>
</dbReference>
<dbReference type="Gene3D" id="3.90.1570.50">
    <property type="match status" value="1"/>
</dbReference>
<reference evidence="11 12" key="1">
    <citation type="journal article" date="2019" name="Nat. Med.">
        <title>A library of human gut bacterial isolates paired with longitudinal multiomics data enables mechanistic microbiome research.</title>
        <authorList>
            <person name="Poyet M."/>
            <person name="Groussin M."/>
            <person name="Gibbons S.M."/>
            <person name="Avila-Pacheco J."/>
            <person name="Jiang X."/>
            <person name="Kearney S.M."/>
            <person name="Perrotta A.R."/>
            <person name="Berdy B."/>
            <person name="Zhao S."/>
            <person name="Lieberman T.D."/>
            <person name="Swanson P.K."/>
            <person name="Smith M."/>
            <person name="Roesemann S."/>
            <person name="Alexander J.E."/>
            <person name="Rich S.A."/>
            <person name="Livny J."/>
            <person name="Vlamakis H."/>
            <person name="Clish C."/>
            <person name="Bullock K."/>
            <person name="Deik A."/>
            <person name="Scott J."/>
            <person name="Pierce K.A."/>
            <person name="Xavier R.J."/>
            <person name="Alm E.J."/>
        </authorList>
    </citation>
    <scope>NUCLEOTIDE SEQUENCE [LARGE SCALE GENOMIC DNA]</scope>
    <source>
        <strain evidence="11 12">BIOML-A27</strain>
    </source>
</reference>
<dbReference type="EMBL" id="WCUG01000008">
    <property type="protein sequence ID" value="KAB4169671.1"/>
    <property type="molecule type" value="Genomic_DNA"/>
</dbReference>
<accession>A0A6A2G6V9</accession>
<organism evidence="11 12">
    <name type="scientific">Bacteroides uniformis</name>
    <dbReference type="NCBI Taxonomy" id="820"/>
    <lineage>
        <taxon>Bacteria</taxon>
        <taxon>Pseudomonadati</taxon>
        <taxon>Bacteroidota</taxon>
        <taxon>Bacteroidia</taxon>
        <taxon>Bacteroidales</taxon>
        <taxon>Bacteroidaceae</taxon>
        <taxon>Bacteroides</taxon>
    </lineage>
</organism>
<dbReference type="InterPro" id="IPR021810">
    <property type="entry name" value="T1RH-like_C"/>
</dbReference>
<evidence type="ECO:0000256" key="5">
    <source>
        <dbReference type="ARBA" id="ARBA00022747"/>
    </source>
</evidence>
<dbReference type="InterPro" id="IPR004473">
    <property type="entry name" value="Restrct_endonuc_typeI_HsdR"/>
</dbReference>
<evidence type="ECO:0000256" key="7">
    <source>
        <dbReference type="ARBA" id="ARBA00022801"/>
    </source>
</evidence>
<dbReference type="AlphaFoldDB" id="A0A6A2G6V9"/>
<protein>
    <recommendedName>
        <fullName evidence="10">Type I restriction enzyme endonuclease subunit</fullName>
        <shortName evidence="10">R protein</shortName>
        <ecNumber evidence="10">3.1.21.3</ecNumber>
    </recommendedName>
</protein>
<comment type="caution">
    <text evidence="11">The sequence shown here is derived from an EMBL/GenBank/DDBJ whole genome shotgun (WGS) entry which is preliminary data.</text>
</comment>
<dbReference type="RefSeq" id="WP_005638554.1">
    <property type="nucleotide sequence ID" value="NZ_CP072220.1"/>
</dbReference>
<proteinExistence type="inferred from homology"/>
<evidence type="ECO:0000313" key="11">
    <source>
        <dbReference type="EMBL" id="KAB4169671.1"/>
    </source>
</evidence>
<evidence type="ECO:0000256" key="8">
    <source>
        <dbReference type="ARBA" id="ARBA00022840"/>
    </source>
</evidence>
<dbReference type="PANTHER" id="PTHR30195:SF15">
    <property type="entry name" value="TYPE I RESTRICTION ENZYME HINDI ENDONUCLEASE SUBUNIT"/>
    <property type="match status" value="1"/>
</dbReference>
<keyword evidence="7 10" id="KW-0378">Hydrolase</keyword>
<dbReference type="Pfam" id="PF18766">
    <property type="entry name" value="SWI2_SNF2"/>
    <property type="match status" value="1"/>
</dbReference>
<dbReference type="GeneID" id="49205318"/>
<sequence length="1042" mass="118207">MPKTFHFTEDSYEQTIISLFKDMGYEYHYSPELDADTSRELTDSTIPGALRKAMLAINGADKVAAVDEAIRKIREQFSQPLVSANITLTDWLQNGLDVTFKTAQGSLRSDHIKIIDTDNINNNSFVVANQWTVTNGKSTKRADIVVFINGLPISVVELKSPSREVTNSEEAHQQLQNYMRIVPQLFTACQMLVISDMADTRVGTITAPLDRYMEWKTTDGSYESTAFADFETFFNGIFEKHRVIDIIANFTLTMGGDKKIRILAGYHQYFAVKKALECTKQALQRNDGKIGVFWHTQGSGKSLSMVFYAHQLLKNLLSATLLVLTDRLDLNDQLHSTFASCSDYLRQKPIKATDGENLYELLEKRKSHGIIFANIQKFKDRDKLITSRSDVIVISDEAHRTQSNTKTKIDTQTGELKLGFAAIVRKLLPNAAFIGFTGTPIEQDDNDTREVFGNYIDIYDMTQAVEDGATVPVYYESRLVKLDLDEDTLKLLDDEYDKLAEEGADEQDIKRSKSENARLRALLSAPQTIDTLCKDIINHYENNRADLLTGKAMIVAIDRATGIDIYKKLMELRPQWKDIICVVMTQGNQDPVEWNDIIGSAARKEELARQFKDNNSPLKIAIVVDMWLTGFDVPSLATMYVYKPMKGHNLMQAIARVNRVFPEKSGGLVVDYIGIAKALKKAMHDYTGRDKKNYGDPNIKTTAYQQFVAALKRCRECMNDYDYSSFSDCSNLQRANLIRGGVNVLLDKDNLVSSEPTTQTDENGNIILVDAVPAEARKVFMEESKRLSQAASLCRSLLTPAERFEEAYFEAVRTLLLRLSGNNKITRKIIDERITQLLKVAIKAEGIVEILNTKGSEFSLFDENFLKEIAEMKEKNFALELLKRLLEEHIKKYAKKRMVEAEKFSEMLDARLAEYLRGLISNEEVIKELLKMAQELKANAGQASELGLTEEEQAFYDALTKPQAVRDFYENSQLVAMAKELTEALRSSKTIDWRQKESARAKMRSMVKRLLKKYKYPPEEQEAALETVIRQCELYADSDNES</sequence>
<gene>
    <name evidence="11" type="ORF">GAQ59_10835</name>
</gene>
<dbReference type="InterPro" id="IPR040980">
    <property type="entry name" value="SWI2_SNF2"/>
</dbReference>
<dbReference type="Gene3D" id="3.40.50.300">
    <property type="entry name" value="P-loop containing nucleotide triphosphate hydrolases"/>
    <property type="match status" value="2"/>
</dbReference>
<evidence type="ECO:0000256" key="9">
    <source>
        <dbReference type="ARBA" id="ARBA00023125"/>
    </source>
</evidence>
<dbReference type="CDD" id="cd22332">
    <property type="entry name" value="HsdR_N"/>
    <property type="match status" value="1"/>
</dbReference>
<dbReference type="GO" id="GO:0005524">
    <property type="term" value="F:ATP binding"/>
    <property type="evidence" value="ECO:0007669"/>
    <property type="project" value="UniProtKB-KW"/>
</dbReference>